<keyword evidence="2" id="KW-1185">Reference proteome</keyword>
<evidence type="ECO:0000313" key="1">
    <source>
        <dbReference type="EMBL" id="KAE9584794.1"/>
    </source>
</evidence>
<dbReference type="EMBL" id="WOCE01000025">
    <property type="protein sequence ID" value="KAE9584794.1"/>
    <property type="molecule type" value="Genomic_DNA"/>
</dbReference>
<organism evidence="1 2">
    <name type="scientific">Lupinus albus</name>
    <name type="common">White lupine</name>
    <name type="synonym">Lupinus termis</name>
    <dbReference type="NCBI Taxonomy" id="3870"/>
    <lineage>
        <taxon>Eukaryota</taxon>
        <taxon>Viridiplantae</taxon>
        <taxon>Streptophyta</taxon>
        <taxon>Embryophyta</taxon>
        <taxon>Tracheophyta</taxon>
        <taxon>Spermatophyta</taxon>
        <taxon>Magnoliopsida</taxon>
        <taxon>eudicotyledons</taxon>
        <taxon>Gunneridae</taxon>
        <taxon>Pentapetalae</taxon>
        <taxon>rosids</taxon>
        <taxon>fabids</taxon>
        <taxon>Fabales</taxon>
        <taxon>Fabaceae</taxon>
        <taxon>Papilionoideae</taxon>
        <taxon>50 kb inversion clade</taxon>
        <taxon>genistoids sensu lato</taxon>
        <taxon>core genistoids</taxon>
        <taxon>Genisteae</taxon>
        <taxon>Lupinus</taxon>
    </lineage>
</organism>
<reference evidence="2" key="1">
    <citation type="journal article" date="2020" name="Nat. Commun.">
        <title>Genome sequence of the cluster root forming white lupin.</title>
        <authorList>
            <person name="Hufnagel B."/>
            <person name="Marques A."/>
            <person name="Soriano A."/>
            <person name="Marques L."/>
            <person name="Divol F."/>
            <person name="Doumas P."/>
            <person name="Sallet E."/>
            <person name="Mancinotti D."/>
            <person name="Carrere S."/>
            <person name="Marande W."/>
            <person name="Arribat S."/>
            <person name="Keller J."/>
            <person name="Huneau C."/>
            <person name="Blein T."/>
            <person name="Aime D."/>
            <person name="Laguerre M."/>
            <person name="Taylor J."/>
            <person name="Schubert V."/>
            <person name="Nelson M."/>
            <person name="Geu-Flores F."/>
            <person name="Crespi M."/>
            <person name="Gallardo-Guerrero K."/>
            <person name="Delaux P.-M."/>
            <person name="Salse J."/>
            <person name="Berges H."/>
            <person name="Guyot R."/>
            <person name="Gouzy J."/>
            <person name="Peret B."/>
        </authorList>
    </citation>
    <scope>NUCLEOTIDE SEQUENCE [LARGE SCALE GENOMIC DNA]</scope>
    <source>
        <strain evidence="2">cv. Amiga</strain>
    </source>
</reference>
<accession>A0A6A4NBG7</accession>
<comment type="caution">
    <text evidence="1">The sequence shown here is derived from an EMBL/GenBank/DDBJ whole genome shotgun (WGS) entry which is preliminary data.</text>
</comment>
<protein>
    <submittedName>
        <fullName evidence="1">Uncharacterized protein</fullName>
    </submittedName>
</protein>
<gene>
    <name evidence="1" type="ORF">Lalb_Chr25g0282131</name>
</gene>
<sequence>MMMQVCLIHLWVQEDHLELATFRIYVMYFLFKVSYETVFNILRFYGAFGFIMKYEL</sequence>
<dbReference type="Proteomes" id="UP000447434">
    <property type="component" value="Chromosome 25"/>
</dbReference>
<dbReference type="AlphaFoldDB" id="A0A6A4NBG7"/>
<proteinExistence type="predicted"/>
<evidence type="ECO:0000313" key="2">
    <source>
        <dbReference type="Proteomes" id="UP000447434"/>
    </source>
</evidence>
<name>A0A6A4NBG7_LUPAL</name>